<dbReference type="Proteomes" id="UP001169217">
    <property type="component" value="Unassembled WGS sequence"/>
</dbReference>
<sequence length="263" mass="30504">MGISDDPLVKRLIDDSLRFDEFATKRLWNHLFSKEIFYEKEFVVGPEQPPKYLESRRRVDFIIERFDGRDFVCQVMVELKKAKSGPQDVLDAEHQLYTACYEYYLENPAQTRMWTCSIWGPNVRIWAFDAGQGFLTPALPAYGDTGDKSSYLDFRTSEAILMEYFEKIKRDPQLLDQVFESDDSMTDDVILEELDPASVTFAVAFKRRSQGPKIKTREGVEVNTDKTRWEPAQCMVEGTMAKGYKYVGNSGTVYFSTNVEDWF</sequence>
<gene>
    <name evidence="1" type="ORF">CLIM01_13685</name>
</gene>
<organism evidence="1 2">
    <name type="scientific">Colletotrichum limetticola</name>
    <dbReference type="NCBI Taxonomy" id="1209924"/>
    <lineage>
        <taxon>Eukaryota</taxon>
        <taxon>Fungi</taxon>
        <taxon>Dikarya</taxon>
        <taxon>Ascomycota</taxon>
        <taxon>Pezizomycotina</taxon>
        <taxon>Sordariomycetes</taxon>
        <taxon>Hypocreomycetidae</taxon>
        <taxon>Glomerellales</taxon>
        <taxon>Glomerellaceae</taxon>
        <taxon>Colletotrichum</taxon>
        <taxon>Colletotrichum acutatum species complex</taxon>
    </lineage>
</organism>
<proteinExistence type="predicted"/>
<reference evidence="1" key="1">
    <citation type="submission" date="2023-04" db="EMBL/GenBank/DDBJ databases">
        <title>Colletotrichum limetticola genome sequence.</title>
        <authorList>
            <person name="Baroncelli R."/>
        </authorList>
    </citation>
    <scope>NUCLEOTIDE SEQUENCE</scope>
    <source>
        <strain evidence="1">KLA-Anderson</strain>
    </source>
</reference>
<dbReference type="EMBL" id="JARUPT010000734">
    <property type="protein sequence ID" value="KAK0368950.1"/>
    <property type="molecule type" value="Genomic_DNA"/>
</dbReference>
<evidence type="ECO:0000313" key="1">
    <source>
        <dbReference type="EMBL" id="KAK0368950.1"/>
    </source>
</evidence>
<evidence type="ECO:0000313" key="2">
    <source>
        <dbReference type="Proteomes" id="UP001169217"/>
    </source>
</evidence>
<comment type="caution">
    <text evidence="1">The sequence shown here is derived from an EMBL/GenBank/DDBJ whole genome shotgun (WGS) entry which is preliminary data.</text>
</comment>
<protein>
    <submittedName>
        <fullName evidence="1">Uncharacterized protein</fullName>
    </submittedName>
</protein>
<keyword evidence="2" id="KW-1185">Reference proteome</keyword>
<accession>A0ABQ9PA26</accession>
<name>A0ABQ9PA26_9PEZI</name>